<dbReference type="AlphaFoldDB" id="A0A3P7R4P0"/>
<dbReference type="SUPFAM" id="SSF90112">
    <property type="entry name" value="Neurotransmitter-gated ion-channel transmembrane pore"/>
    <property type="match status" value="1"/>
</dbReference>
<dbReference type="Gene3D" id="1.20.58.390">
    <property type="entry name" value="Neurotransmitter-gated ion-channel transmembrane domain"/>
    <property type="match status" value="1"/>
</dbReference>
<keyword evidence="1" id="KW-0812">Transmembrane</keyword>
<dbReference type="Proteomes" id="UP000271889">
    <property type="component" value="Unassembled WGS sequence"/>
</dbReference>
<protein>
    <recommendedName>
        <fullName evidence="4">Neurotransmitter-gated ion-channel transmembrane domain-containing protein</fullName>
    </recommendedName>
</protein>
<dbReference type="InterPro" id="IPR036719">
    <property type="entry name" value="Neuro-gated_channel_TM_sf"/>
</dbReference>
<dbReference type="GO" id="GO:0006811">
    <property type="term" value="P:monoatomic ion transport"/>
    <property type="evidence" value="ECO:0007669"/>
    <property type="project" value="InterPro"/>
</dbReference>
<dbReference type="InterPro" id="IPR038050">
    <property type="entry name" value="Neuro_actylchol_rec"/>
</dbReference>
<dbReference type="GO" id="GO:0016020">
    <property type="term" value="C:membrane"/>
    <property type="evidence" value="ECO:0007669"/>
    <property type="project" value="InterPro"/>
</dbReference>
<reference evidence="2 3" key="1">
    <citation type="submission" date="2018-11" db="EMBL/GenBank/DDBJ databases">
        <authorList>
            <consortium name="Pathogen Informatics"/>
        </authorList>
    </citation>
    <scope>NUCLEOTIDE SEQUENCE [LARGE SCALE GENOMIC DNA]</scope>
</reference>
<gene>
    <name evidence="2" type="ORF">CGOC_LOCUS13115</name>
</gene>
<name>A0A3P7R4P0_CYLGO</name>
<organism evidence="2 3">
    <name type="scientific">Cylicostephanus goldi</name>
    <name type="common">Nematode worm</name>
    <dbReference type="NCBI Taxonomy" id="71465"/>
    <lineage>
        <taxon>Eukaryota</taxon>
        <taxon>Metazoa</taxon>
        <taxon>Ecdysozoa</taxon>
        <taxon>Nematoda</taxon>
        <taxon>Chromadorea</taxon>
        <taxon>Rhabditida</taxon>
        <taxon>Rhabditina</taxon>
        <taxon>Rhabditomorpha</taxon>
        <taxon>Strongyloidea</taxon>
        <taxon>Strongylidae</taxon>
        <taxon>Cylicostephanus</taxon>
    </lineage>
</organism>
<accession>A0A3P7R4P0</accession>
<sequence>METSSCLDLTPRVYLLINNEADWQFISMVIDRILLIIFAISISVGTLLTIVSAPSITDTREPITTTYH</sequence>
<evidence type="ECO:0008006" key="4">
    <source>
        <dbReference type="Google" id="ProtNLM"/>
    </source>
</evidence>
<keyword evidence="1" id="KW-1133">Transmembrane helix</keyword>
<keyword evidence="1" id="KW-0472">Membrane</keyword>
<evidence type="ECO:0000313" key="3">
    <source>
        <dbReference type="Proteomes" id="UP000271889"/>
    </source>
</evidence>
<dbReference type="EMBL" id="UYRV01128417">
    <property type="protein sequence ID" value="VDN36089.1"/>
    <property type="molecule type" value="Genomic_DNA"/>
</dbReference>
<evidence type="ECO:0000256" key="1">
    <source>
        <dbReference type="SAM" id="Phobius"/>
    </source>
</evidence>
<keyword evidence="3" id="KW-1185">Reference proteome</keyword>
<feature type="transmembrane region" description="Helical" evidence="1">
    <location>
        <begin position="33"/>
        <end position="53"/>
    </location>
</feature>
<proteinExistence type="predicted"/>
<evidence type="ECO:0000313" key="2">
    <source>
        <dbReference type="EMBL" id="VDN36089.1"/>
    </source>
</evidence>
<dbReference type="OrthoDB" id="5867823at2759"/>